<evidence type="ECO:0000256" key="1">
    <source>
        <dbReference type="ARBA" id="ARBA00011073"/>
    </source>
</evidence>
<comment type="similarity">
    <text evidence="1 5">Belongs to the peptidase S8 family.</text>
</comment>
<dbReference type="RefSeq" id="WP_281899370.1">
    <property type="nucleotide sequence ID" value="NZ_BSDI01000025.1"/>
</dbReference>
<dbReference type="InterPro" id="IPR000209">
    <property type="entry name" value="Peptidase_S8/S53_dom"/>
</dbReference>
<dbReference type="Pfam" id="PF00082">
    <property type="entry name" value="Peptidase_S8"/>
    <property type="match status" value="1"/>
</dbReference>
<keyword evidence="2" id="KW-0645">Protease</keyword>
<dbReference type="PROSITE" id="PS51892">
    <property type="entry name" value="SUBTILASE"/>
    <property type="match status" value="1"/>
</dbReference>
<dbReference type="Gene3D" id="3.40.50.200">
    <property type="entry name" value="Peptidase S8/S53 domain"/>
    <property type="match status" value="1"/>
</dbReference>
<evidence type="ECO:0000256" key="4">
    <source>
        <dbReference type="ARBA" id="ARBA00022825"/>
    </source>
</evidence>
<accession>A0ABQ5QZZ7</accession>
<keyword evidence="6" id="KW-0472">Membrane</keyword>
<evidence type="ECO:0000256" key="2">
    <source>
        <dbReference type="ARBA" id="ARBA00022670"/>
    </source>
</evidence>
<protein>
    <recommendedName>
        <fullName evidence="8">Peptidase S8/S53 domain-containing protein</fullName>
    </recommendedName>
</protein>
<dbReference type="PROSITE" id="PS51257">
    <property type="entry name" value="PROKAR_LIPOPROTEIN"/>
    <property type="match status" value="1"/>
</dbReference>
<keyword evidence="6" id="KW-1133">Transmembrane helix</keyword>
<feature type="transmembrane region" description="Helical" evidence="6">
    <location>
        <begin position="363"/>
        <end position="387"/>
    </location>
</feature>
<evidence type="ECO:0000313" key="10">
    <source>
        <dbReference type="Proteomes" id="UP001144280"/>
    </source>
</evidence>
<feature type="chain" id="PRO_5045042826" description="Peptidase S8/S53 domain-containing protein" evidence="7">
    <location>
        <begin position="30"/>
        <end position="424"/>
    </location>
</feature>
<dbReference type="InterPro" id="IPR022398">
    <property type="entry name" value="Peptidase_S8_His-AS"/>
</dbReference>
<keyword evidence="4" id="KW-0720">Serine protease</keyword>
<evidence type="ECO:0000256" key="7">
    <source>
        <dbReference type="SAM" id="SignalP"/>
    </source>
</evidence>
<dbReference type="PROSITE" id="PS00137">
    <property type="entry name" value="SUBTILASE_HIS"/>
    <property type="match status" value="1"/>
</dbReference>
<organism evidence="9 10">
    <name type="scientific">Phytohabitans aurantiacus</name>
    <dbReference type="NCBI Taxonomy" id="3016789"/>
    <lineage>
        <taxon>Bacteria</taxon>
        <taxon>Bacillati</taxon>
        <taxon>Actinomycetota</taxon>
        <taxon>Actinomycetes</taxon>
        <taxon>Micromonosporales</taxon>
        <taxon>Micromonosporaceae</taxon>
    </lineage>
</organism>
<dbReference type="InterPro" id="IPR050131">
    <property type="entry name" value="Peptidase_S8_subtilisin-like"/>
</dbReference>
<keyword evidence="7" id="KW-0732">Signal</keyword>
<dbReference type="SUPFAM" id="SSF52743">
    <property type="entry name" value="Subtilisin-like"/>
    <property type="match status" value="1"/>
</dbReference>
<keyword evidence="6" id="KW-0812">Transmembrane</keyword>
<gene>
    <name evidence="9" type="ORF">Pa4123_48680</name>
</gene>
<feature type="signal peptide" evidence="7">
    <location>
        <begin position="1"/>
        <end position="29"/>
    </location>
</feature>
<evidence type="ECO:0000256" key="3">
    <source>
        <dbReference type="ARBA" id="ARBA00022801"/>
    </source>
</evidence>
<dbReference type="PROSITE" id="PS00136">
    <property type="entry name" value="SUBTILASE_ASP"/>
    <property type="match status" value="1"/>
</dbReference>
<dbReference type="InterPro" id="IPR036852">
    <property type="entry name" value="Peptidase_S8/S53_dom_sf"/>
</dbReference>
<dbReference type="PANTHER" id="PTHR43806">
    <property type="entry name" value="PEPTIDASE S8"/>
    <property type="match status" value="1"/>
</dbReference>
<feature type="domain" description="Peptidase S8/S53" evidence="8">
    <location>
        <begin position="64"/>
        <end position="319"/>
    </location>
</feature>
<dbReference type="Proteomes" id="UP001144280">
    <property type="component" value="Unassembled WGS sequence"/>
</dbReference>
<proteinExistence type="inferred from homology"/>
<reference evidence="9" key="1">
    <citation type="submission" date="2022-12" db="EMBL/GenBank/DDBJ databases">
        <title>New Phytohabitans aurantiacus sp. RD004123 nov., an actinomycete isolated from soil.</title>
        <authorList>
            <person name="Triningsih D.W."/>
            <person name="Harunari E."/>
            <person name="Igarashi Y."/>
        </authorList>
    </citation>
    <scope>NUCLEOTIDE SEQUENCE</scope>
    <source>
        <strain evidence="9">RD004123</strain>
    </source>
</reference>
<evidence type="ECO:0000256" key="5">
    <source>
        <dbReference type="PROSITE-ProRule" id="PRU01240"/>
    </source>
</evidence>
<dbReference type="InterPro" id="IPR023827">
    <property type="entry name" value="Peptidase_S8_Asp-AS"/>
</dbReference>
<dbReference type="PRINTS" id="PR00723">
    <property type="entry name" value="SUBTILISIN"/>
</dbReference>
<sequence length="424" mass="42789">MSRVRRLLPLPALLFTISGLVVTPSGALAAAACTSDPRPGQVVSQVPVEQLILAARRVWPATTGRAVTVAVLDTGVDGRHPQLRGALRQGWDFVTDEPGGAVDCAGHGTAVAGLVGARPADGVGFAGIAPGATVLPVRIADRLVSGDRVLAGVLAKAIRWAADQRAGVITVPVVADRPTAALAAAVAYAQARDALVVAAAGTRASELNADPTVADQPSYPAAYPGVLGVGAVDAAGVRVNNSPVGSYVDIVAPGSDVLTTAPARGHTTLSGTAMAAPAVAATAALVRAARPELSAVEVAQRLVATANPVAGGAGSVAYGGGMVDPYRAVTEVLPGGDPRIQPGMPVRDIDEEALRRDARWRSLAASAVAIAAAIGLALLGCAALLVVHRRMRRGPGPAPSTVETPGDDVELAELYFTPPRPPRT</sequence>
<dbReference type="PANTHER" id="PTHR43806:SF11">
    <property type="entry name" value="CEREVISIN-RELATED"/>
    <property type="match status" value="1"/>
</dbReference>
<comment type="caution">
    <text evidence="5">Lacks conserved residue(s) required for the propagation of feature annotation.</text>
</comment>
<keyword evidence="10" id="KW-1185">Reference proteome</keyword>
<name>A0ABQ5QZZ7_9ACTN</name>
<evidence type="ECO:0000256" key="6">
    <source>
        <dbReference type="SAM" id="Phobius"/>
    </source>
</evidence>
<dbReference type="EMBL" id="BSDI01000025">
    <property type="protein sequence ID" value="GLH99592.1"/>
    <property type="molecule type" value="Genomic_DNA"/>
</dbReference>
<dbReference type="InterPro" id="IPR015500">
    <property type="entry name" value="Peptidase_S8_subtilisin-rel"/>
</dbReference>
<evidence type="ECO:0000259" key="8">
    <source>
        <dbReference type="Pfam" id="PF00082"/>
    </source>
</evidence>
<keyword evidence="3" id="KW-0378">Hydrolase</keyword>
<comment type="caution">
    <text evidence="9">The sequence shown here is derived from an EMBL/GenBank/DDBJ whole genome shotgun (WGS) entry which is preliminary data.</text>
</comment>
<evidence type="ECO:0000313" key="9">
    <source>
        <dbReference type="EMBL" id="GLH99592.1"/>
    </source>
</evidence>